<accession>A0AAD2D2C6</accession>
<gene>
    <name evidence="2" type="ORF">ECRASSUSDP1_LOCUS18823</name>
</gene>
<evidence type="ECO:0000259" key="1">
    <source>
        <dbReference type="Pfam" id="PF01145"/>
    </source>
</evidence>
<proteinExistence type="predicted"/>
<dbReference type="InterPro" id="IPR001107">
    <property type="entry name" value="Band_7"/>
</dbReference>
<name>A0AAD2D2C6_EUPCR</name>
<dbReference type="Proteomes" id="UP001295684">
    <property type="component" value="Unassembled WGS sequence"/>
</dbReference>
<feature type="domain" description="Band 7" evidence="1">
    <location>
        <begin position="32"/>
        <end position="209"/>
    </location>
</feature>
<sequence>MSTALAVGAGALIVGAIAIVILIFTSFRSLEVNEVGLNYSGITKSVDKDLYTSGIHFLGVGHSFLKYPTTVQTFEFSKGRGSDAPSVKSRTKDGLEVELEISFQYLYMSLELYDLYMQYGQQERLPCMKIAIDILTDVATQYKASQFFFDKEKITHSMQTAVNKTFAQYCFATVDYFQLKSIDLPDKYEVAIQETEVKRQDIHKAEAEKSKMQIELETQIMQAKIASNININKAEAKGQSFYKIQYQQAESLKTIKDALGLSNPDLLEYLRAKILREYPEDKMIIGMA</sequence>
<dbReference type="Gene3D" id="3.30.479.30">
    <property type="entry name" value="Band 7 domain"/>
    <property type="match status" value="1"/>
</dbReference>
<protein>
    <recommendedName>
        <fullName evidence="1">Band 7 domain-containing protein</fullName>
    </recommendedName>
</protein>
<dbReference type="AlphaFoldDB" id="A0AAD2D2C6"/>
<keyword evidence="3" id="KW-1185">Reference proteome</keyword>
<organism evidence="2 3">
    <name type="scientific">Euplotes crassus</name>
    <dbReference type="NCBI Taxonomy" id="5936"/>
    <lineage>
        <taxon>Eukaryota</taxon>
        <taxon>Sar</taxon>
        <taxon>Alveolata</taxon>
        <taxon>Ciliophora</taxon>
        <taxon>Intramacronucleata</taxon>
        <taxon>Spirotrichea</taxon>
        <taxon>Hypotrichia</taxon>
        <taxon>Euplotida</taxon>
        <taxon>Euplotidae</taxon>
        <taxon>Moneuplotes</taxon>
    </lineage>
</organism>
<comment type="caution">
    <text evidence="2">The sequence shown here is derived from an EMBL/GenBank/DDBJ whole genome shotgun (WGS) entry which is preliminary data.</text>
</comment>
<dbReference type="Pfam" id="PF01145">
    <property type="entry name" value="Band_7"/>
    <property type="match status" value="1"/>
</dbReference>
<reference evidence="2" key="1">
    <citation type="submission" date="2023-07" db="EMBL/GenBank/DDBJ databases">
        <authorList>
            <consortium name="AG Swart"/>
            <person name="Singh M."/>
            <person name="Singh A."/>
            <person name="Seah K."/>
            <person name="Emmerich C."/>
        </authorList>
    </citation>
    <scope>NUCLEOTIDE SEQUENCE</scope>
    <source>
        <strain evidence="2">DP1</strain>
    </source>
</reference>
<evidence type="ECO:0000313" key="3">
    <source>
        <dbReference type="Proteomes" id="UP001295684"/>
    </source>
</evidence>
<dbReference type="InterPro" id="IPR036013">
    <property type="entry name" value="Band_7/SPFH_dom_sf"/>
</dbReference>
<dbReference type="SUPFAM" id="SSF117892">
    <property type="entry name" value="Band 7/SPFH domain"/>
    <property type="match status" value="1"/>
</dbReference>
<dbReference type="EMBL" id="CAMPGE010019078">
    <property type="protein sequence ID" value="CAI2377437.1"/>
    <property type="molecule type" value="Genomic_DNA"/>
</dbReference>
<evidence type="ECO:0000313" key="2">
    <source>
        <dbReference type="EMBL" id="CAI2377437.1"/>
    </source>
</evidence>